<dbReference type="EMBL" id="JASCZI010000001">
    <property type="protein sequence ID" value="MED6105941.1"/>
    <property type="molecule type" value="Genomic_DNA"/>
</dbReference>
<keyword evidence="2" id="KW-1185">Reference proteome</keyword>
<organism evidence="1 2">
    <name type="scientific">Stylosanthes scabra</name>
    <dbReference type="NCBI Taxonomy" id="79078"/>
    <lineage>
        <taxon>Eukaryota</taxon>
        <taxon>Viridiplantae</taxon>
        <taxon>Streptophyta</taxon>
        <taxon>Embryophyta</taxon>
        <taxon>Tracheophyta</taxon>
        <taxon>Spermatophyta</taxon>
        <taxon>Magnoliopsida</taxon>
        <taxon>eudicotyledons</taxon>
        <taxon>Gunneridae</taxon>
        <taxon>Pentapetalae</taxon>
        <taxon>rosids</taxon>
        <taxon>fabids</taxon>
        <taxon>Fabales</taxon>
        <taxon>Fabaceae</taxon>
        <taxon>Papilionoideae</taxon>
        <taxon>50 kb inversion clade</taxon>
        <taxon>dalbergioids sensu lato</taxon>
        <taxon>Dalbergieae</taxon>
        <taxon>Pterocarpus clade</taxon>
        <taxon>Stylosanthes</taxon>
    </lineage>
</organism>
<evidence type="ECO:0000313" key="1">
    <source>
        <dbReference type="EMBL" id="MED6105941.1"/>
    </source>
</evidence>
<protein>
    <submittedName>
        <fullName evidence="1">Uncharacterized protein</fullName>
    </submittedName>
</protein>
<dbReference type="Proteomes" id="UP001341840">
    <property type="component" value="Unassembled WGS sequence"/>
</dbReference>
<gene>
    <name evidence="1" type="ORF">PIB30_000065</name>
</gene>
<reference evidence="1 2" key="1">
    <citation type="journal article" date="2023" name="Plants (Basel)">
        <title>Bridging the Gap: Combining Genomics and Transcriptomics Approaches to Understand Stylosanthes scabra, an Orphan Legume from the Brazilian Caatinga.</title>
        <authorList>
            <person name="Ferreira-Neto J.R.C."/>
            <person name="da Silva M.D."/>
            <person name="Binneck E."/>
            <person name="de Melo N.F."/>
            <person name="da Silva R.H."/>
            <person name="de Melo A.L.T.M."/>
            <person name="Pandolfi V."/>
            <person name="Bustamante F.O."/>
            <person name="Brasileiro-Vidal A.C."/>
            <person name="Benko-Iseppon A.M."/>
        </authorList>
    </citation>
    <scope>NUCLEOTIDE SEQUENCE [LARGE SCALE GENOMIC DNA]</scope>
    <source>
        <tissue evidence="1">Leaves</tissue>
    </source>
</reference>
<name>A0ABU6Q3A8_9FABA</name>
<comment type="caution">
    <text evidence="1">The sequence shown here is derived from an EMBL/GenBank/DDBJ whole genome shotgun (WGS) entry which is preliminary data.</text>
</comment>
<proteinExistence type="predicted"/>
<accession>A0ABU6Q3A8</accession>
<sequence length="123" mass="14359">MYIYYYVKHKVKHHHTSTRVPPVSETSFIPACKHSLLHLFPNPFKYMFWETIPTPFPLFPIILPLSPPSSLPLLSFFSRQPALSNIHRWQMLVTLWMKFIHPSETSSSAFLLSDFGRLLASLM</sequence>
<evidence type="ECO:0000313" key="2">
    <source>
        <dbReference type="Proteomes" id="UP001341840"/>
    </source>
</evidence>